<reference evidence="1 2" key="1">
    <citation type="submission" date="2021-06" db="EMBL/GenBank/DDBJ databases">
        <title>Caerostris extrusa draft genome.</title>
        <authorList>
            <person name="Kono N."/>
            <person name="Arakawa K."/>
        </authorList>
    </citation>
    <scope>NUCLEOTIDE SEQUENCE [LARGE SCALE GENOMIC DNA]</scope>
</reference>
<dbReference type="AlphaFoldDB" id="A0AAV4NE42"/>
<proteinExistence type="predicted"/>
<keyword evidence="2" id="KW-1185">Reference proteome</keyword>
<evidence type="ECO:0000313" key="2">
    <source>
        <dbReference type="Proteomes" id="UP001054945"/>
    </source>
</evidence>
<dbReference type="EMBL" id="BPLR01003278">
    <property type="protein sequence ID" value="GIX82966.1"/>
    <property type="molecule type" value="Genomic_DNA"/>
</dbReference>
<name>A0AAV4NE42_CAEEX</name>
<gene>
    <name evidence="1" type="ORF">CEXT_480591</name>
</gene>
<organism evidence="1 2">
    <name type="scientific">Caerostris extrusa</name>
    <name type="common">Bark spider</name>
    <name type="synonym">Caerostris bankana</name>
    <dbReference type="NCBI Taxonomy" id="172846"/>
    <lineage>
        <taxon>Eukaryota</taxon>
        <taxon>Metazoa</taxon>
        <taxon>Ecdysozoa</taxon>
        <taxon>Arthropoda</taxon>
        <taxon>Chelicerata</taxon>
        <taxon>Arachnida</taxon>
        <taxon>Araneae</taxon>
        <taxon>Araneomorphae</taxon>
        <taxon>Entelegynae</taxon>
        <taxon>Araneoidea</taxon>
        <taxon>Araneidae</taxon>
        <taxon>Caerostris</taxon>
    </lineage>
</organism>
<comment type="caution">
    <text evidence="1">The sequence shown here is derived from an EMBL/GenBank/DDBJ whole genome shotgun (WGS) entry which is preliminary data.</text>
</comment>
<sequence>MASVMPYVTAERSRGGVRQERQTVRFRRVSFSHREQKKKQIRFVLLIRIVKINEGSEPGKTLGSLVGSVSELYFRVENQSIDFTLSESGFQIKFGRLTQLMIRVSSRFRSLVYFDNSESIEKNRIFFPSLCQKRLTRNQTVETESIDFTLQNAALTNKVGKTDPTNSESIEQIESFCSLCEKETHPKSDGLSLLSDTPAWTFRSHVRHQWFHNLMKKGVLLSPVDTLTCPLSIFASMGGRWFRSHVDFDNSESIQQFESFCSPVRKITHRNRTVLSFLSDTPAWAFRSHVRHQWYHNLMKERGSAFTS</sequence>
<dbReference type="Proteomes" id="UP001054945">
    <property type="component" value="Unassembled WGS sequence"/>
</dbReference>
<accession>A0AAV4NE42</accession>
<protein>
    <submittedName>
        <fullName evidence="1">Uncharacterized protein</fullName>
    </submittedName>
</protein>
<evidence type="ECO:0000313" key="1">
    <source>
        <dbReference type="EMBL" id="GIX82966.1"/>
    </source>
</evidence>